<keyword evidence="10" id="KW-1185">Reference proteome</keyword>
<feature type="binding site" evidence="6">
    <location>
        <position position="203"/>
    </location>
    <ligand>
        <name>Zn(2+)</name>
        <dbReference type="ChEBI" id="CHEBI:29105"/>
        <note>catalytic</note>
    </ligand>
</feature>
<keyword evidence="5 6" id="KW-0482">Metalloprotease</keyword>
<dbReference type="PROSITE" id="PS51864">
    <property type="entry name" value="ASTACIN"/>
    <property type="match status" value="1"/>
</dbReference>
<dbReference type="GO" id="GO:0004222">
    <property type="term" value="F:metalloendopeptidase activity"/>
    <property type="evidence" value="ECO:0007669"/>
    <property type="project" value="UniProtKB-UniRule"/>
</dbReference>
<dbReference type="GO" id="GO:0006508">
    <property type="term" value="P:proteolysis"/>
    <property type="evidence" value="ECO:0007669"/>
    <property type="project" value="UniProtKB-KW"/>
</dbReference>
<evidence type="ECO:0000256" key="6">
    <source>
        <dbReference type="PROSITE-ProRule" id="PRU01211"/>
    </source>
</evidence>
<keyword evidence="7" id="KW-0732">Signal</keyword>
<dbReference type="GO" id="GO:0008270">
    <property type="term" value="F:zinc ion binding"/>
    <property type="evidence" value="ECO:0007669"/>
    <property type="project" value="UniProtKB-UniRule"/>
</dbReference>
<feature type="domain" description="Peptidase M12A" evidence="8">
    <location>
        <begin position="81"/>
        <end position="297"/>
    </location>
</feature>
<dbReference type="Proteomes" id="UP000594262">
    <property type="component" value="Unplaced"/>
</dbReference>
<evidence type="ECO:0000256" key="4">
    <source>
        <dbReference type="ARBA" id="ARBA00022833"/>
    </source>
</evidence>
<dbReference type="PANTHER" id="PTHR10127">
    <property type="entry name" value="DISCOIDIN, CUB, EGF, LAMININ , AND ZINC METALLOPROTEASE DOMAIN CONTAINING"/>
    <property type="match status" value="1"/>
</dbReference>
<reference evidence="9" key="1">
    <citation type="submission" date="2021-01" db="UniProtKB">
        <authorList>
            <consortium name="EnsemblMetazoa"/>
        </authorList>
    </citation>
    <scope>IDENTIFICATION</scope>
</reference>
<feature type="binding site" evidence="6">
    <location>
        <position position="193"/>
    </location>
    <ligand>
        <name>Zn(2+)</name>
        <dbReference type="ChEBI" id="CHEBI:29105"/>
        <note>catalytic</note>
    </ligand>
</feature>
<keyword evidence="4 6" id="KW-0862">Zinc</keyword>
<evidence type="ECO:0000256" key="1">
    <source>
        <dbReference type="ARBA" id="ARBA00022670"/>
    </source>
</evidence>
<evidence type="ECO:0000259" key="8">
    <source>
        <dbReference type="PROSITE" id="PS51864"/>
    </source>
</evidence>
<feature type="chain" id="PRO_5029939721" description="Metalloendopeptidase" evidence="7">
    <location>
        <begin position="24"/>
        <end position="297"/>
    </location>
</feature>
<dbReference type="Pfam" id="PF01400">
    <property type="entry name" value="Astacin"/>
    <property type="match status" value="1"/>
</dbReference>
<dbReference type="AlphaFoldDB" id="A0A7M6DNK5"/>
<dbReference type="InterPro" id="IPR034035">
    <property type="entry name" value="Astacin-like_dom"/>
</dbReference>
<proteinExistence type="predicted"/>
<dbReference type="GeneID" id="136802907"/>
<sequence length="297" mass="34075">MKMHAKMLIWILPLLGIMISAESFEERGIVKRKQEKNGGKNPRIGHKGTSEINTNRKYGLITDEKYPPQMIKEMKRKNNKRVFQNVDRYYWKPNRNGVLEIPYKFNKDFTIAEQQQIKNVIKKVNGYLSGCHNNAWVPAAARHYGKTVLEFGKRVGCWSYVGKVGEHYLESFPNAIQPLSIDDGCFLEGIIAHEMMHAMGFHHEHSRPDRDQFVQIRRENILGGCENNFDIATNTVPDYAISPYDYGSVMHYGLFDFTSNGKQVIIPKKTIPPGVQVGQRNGLSNGDIAELRRLFKC</sequence>
<name>A0A7M6DNK5_9CNID</name>
<accession>A0A7M6DNK5</accession>
<protein>
    <recommendedName>
        <fullName evidence="7">Metalloendopeptidase</fullName>
        <ecNumber evidence="7">3.4.24.-</ecNumber>
    </recommendedName>
</protein>
<keyword evidence="3 6" id="KW-0378">Hydrolase</keyword>
<feature type="active site" evidence="6">
    <location>
        <position position="194"/>
    </location>
</feature>
<dbReference type="RefSeq" id="XP_066915762.1">
    <property type="nucleotide sequence ID" value="XM_067059661.1"/>
</dbReference>
<evidence type="ECO:0000313" key="10">
    <source>
        <dbReference type="Proteomes" id="UP000594262"/>
    </source>
</evidence>
<evidence type="ECO:0000313" key="9">
    <source>
        <dbReference type="EnsemblMetazoa" id="CLYHEMP018205.1"/>
    </source>
</evidence>
<evidence type="ECO:0000256" key="7">
    <source>
        <dbReference type="RuleBase" id="RU361183"/>
    </source>
</evidence>
<evidence type="ECO:0000256" key="3">
    <source>
        <dbReference type="ARBA" id="ARBA00022801"/>
    </source>
</evidence>
<comment type="cofactor">
    <cofactor evidence="6 7">
        <name>Zn(2+)</name>
        <dbReference type="ChEBI" id="CHEBI:29105"/>
    </cofactor>
    <text evidence="6 7">Binds 1 zinc ion per subunit.</text>
</comment>
<dbReference type="PRINTS" id="PR00480">
    <property type="entry name" value="ASTACIN"/>
</dbReference>
<comment type="caution">
    <text evidence="6">Lacks conserved residue(s) required for the propagation of feature annotation.</text>
</comment>
<dbReference type="OrthoDB" id="291007at2759"/>
<keyword evidence="1 6" id="KW-0645">Protease</keyword>
<dbReference type="SMART" id="SM00235">
    <property type="entry name" value="ZnMc"/>
    <property type="match status" value="1"/>
</dbReference>
<dbReference type="EnsemblMetazoa" id="CLYHEMT018205.1">
    <property type="protein sequence ID" value="CLYHEMP018205.1"/>
    <property type="gene ID" value="CLYHEMG018205"/>
</dbReference>
<organism evidence="9 10">
    <name type="scientific">Clytia hemisphaerica</name>
    <dbReference type="NCBI Taxonomy" id="252671"/>
    <lineage>
        <taxon>Eukaryota</taxon>
        <taxon>Metazoa</taxon>
        <taxon>Cnidaria</taxon>
        <taxon>Hydrozoa</taxon>
        <taxon>Hydroidolina</taxon>
        <taxon>Leptothecata</taxon>
        <taxon>Obeliida</taxon>
        <taxon>Clytiidae</taxon>
        <taxon>Clytia</taxon>
    </lineage>
</organism>
<dbReference type="SUPFAM" id="SSF55486">
    <property type="entry name" value="Metalloproteases ('zincins'), catalytic domain"/>
    <property type="match status" value="1"/>
</dbReference>
<evidence type="ECO:0000256" key="5">
    <source>
        <dbReference type="ARBA" id="ARBA00023049"/>
    </source>
</evidence>
<feature type="signal peptide" evidence="7">
    <location>
        <begin position="1"/>
        <end position="23"/>
    </location>
</feature>
<dbReference type="InterPro" id="IPR006026">
    <property type="entry name" value="Peptidase_Metallo"/>
</dbReference>
<dbReference type="InterPro" id="IPR024079">
    <property type="entry name" value="MetalloPept_cat_dom_sf"/>
</dbReference>
<dbReference type="InterPro" id="IPR001506">
    <property type="entry name" value="Peptidase_M12A"/>
</dbReference>
<feature type="binding site" evidence="6">
    <location>
        <position position="197"/>
    </location>
    <ligand>
        <name>Zn(2+)</name>
        <dbReference type="ChEBI" id="CHEBI:29105"/>
        <note>catalytic</note>
    </ligand>
</feature>
<dbReference type="Gene3D" id="3.40.390.10">
    <property type="entry name" value="Collagenase (Catalytic Domain)"/>
    <property type="match status" value="1"/>
</dbReference>
<keyword evidence="2 6" id="KW-0479">Metal-binding</keyword>
<dbReference type="CDD" id="cd04280">
    <property type="entry name" value="ZnMc_astacin_like"/>
    <property type="match status" value="1"/>
</dbReference>
<dbReference type="EC" id="3.4.24.-" evidence="7"/>
<dbReference type="PANTHER" id="PTHR10127:SF780">
    <property type="entry name" value="METALLOENDOPEPTIDASE"/>
    <property type="match status" value="1"/>
</dbReference>
<evidence type="ECO:0000256" key="2">
    <source>
        <dbReference type="ARBA" id="ARBA00022723"/>
    </source>
</evidence>